<reference evidence="9" key="2">
    <citation type="submission" date="2009-11" db="EMBL/GenBank/DDBJ databases">
        <title>The Genome Sequence of Allomyces macrogynus strain ATCC 38327.</title>
        <authorList>
            <consortium name="The Broad Institute Genome Sequencing Platform"/>
            <person name="Russ C."/>
            <person name="Cuomo C."/>
            <person name="Shea T."/>
            <person name="Young S.K."/>
            <person name="Zeng Q."/>
            <person name="Koehrsen M."/>
            <person name="Haas B."/>
            <person name="Borodovsky M."/>
            <person name="Guigo R."/>
            <person name="Alvarado L."/>
            <person name="Berlin A."/>
            <person name="Borenstein D."/>
            <person name="Chen Z."/>
            <person name="Engels R."/>
            <person name="Freedman E."/>
            <person name="Gellesch M."/>
            <person name="Goldberg J."/>
            <person name="Griggs A."/>
            <person name="Gujja S."/>
            <person name="Heiman D."/>
            <person name="Hepburn T."/>
            <person name="Howarth C."/>
            <person name="Jen D."/>
            <person name="Larson L."/>
            <person name="Lewis B."/>
            <person name="Mehta T."/>
            <person name="Park D."/>
            <person name="Pearson M."/>
            <person name="Roberts A."/>
            <person name="Saif S."/>
            <person name="Shenoy N."/>
            <person name="Sisk P."/>
            <person name="Stolte C."/>
            <person name="Sykes S."/>
            <person name="Walk T."/>
            <person name="White J."/>
            <person name="Yandava C."/>
            <person name="Burger G."/>
            <person name="Gray M.W."/>
            <person name="Holland P.W.H."/>
            <person name="King N."/>
            <person name="Lang F.B.F."/>
            <person name="Roger A.J."/>
            <person name="Ruiz-Trillo I."/>
            <person name="Lander E."/>
            <person name="Nusbaum C."/>
        </authorList>
    </citation>
    <scope>NUCLEOTIDE SEQUENCE [LARGE SCALE GENOMIC DNA]</scope>
    <source>
        <strain evidence="9">ATCC 38327</strain>
    </source>
</reference>
<dbReference type="InterPro" id="IPR033956">
    <property type="entry name" value="Translin"/>
</dbReference>
<dbReference type="GO" id="GO:0003697">
    <property type="term" value="F:single-stranded DNA binding"/>
    <property type="evidence" value="ECO:0007669"/>
    <property type="project" value="InterPro"/>
</dbReference>
<comment type="subcellular location">
    <subcellularLocation>
        <location evidence="2">Cytoplasm</location>
    </subcellularLocation>
    <subcellularLocation>
        <location evidence="1">Nucleus</location>
    </subcellularLocation>
</comment>
<dbReference type="Pfam" id="PF01997">
    <property type="entry name" value="Translin"/>
    <property type="match status" value="1"/>
</dbReference>
<keyword evidence="9" id="KW-1185">Reference proteome</keyword>
<keyword evidence="6" id="KW-0238">DNA-binding</keyword>
<dbReference type="Gene3D" id="1.20.58.200">
    <property type="entry name" value="Translin, domain 2"/>
    <property type="match status" value="1"/>
</dbReference>
<dbReference type="GO" id="GO:0005737">
    <property type="term" value="C:cytoplasm"/>
    <property type="evidence" value="ECO:0007669"/>
    <property type="project" value="UniProtKB-SubCell"/>
</dbReference>
<name>A0A0L0SCB7_ALLM3</name>
<dbReference type="Gene3D" id="1.20.58.190">
    <property type="entry name" value="Translin, domain 1"/>
    <property type="match status" value="1"/>
</dbReference>
<dbReference type="GO" id="GO:0043565">
    <property type="term" value="F:sequence-specific DNA binding"/>
    <property type="evidence" value="ECO:0007669"/>
    <property type="project" value="InterPro"/>
</dbReference>
<keyword evidence="5" id="KW-0694">RNA-binding</keyword>
<organism evidence="8 9">
    <name type="scientific">Allomyces macrogynus (strain ATCC 38327)</name>
    <name type="common">Allomyces javanicus var. macrogynus</name>
    <dbReference type="NCBI Taxonomy" id="578462"/>
    <lineage>
        <taxon>Eukaryota</taxon>
        <taxon>Fungi</taxon>
        <taxon>Fungi incertae sedis</taxon>
        <taxon>Blastocladiomycota</taxon>
        <taxon>Blastocladiomycetes</taxon>
        <taxon>Blastocladiales</taxon>
        <taxon>Blastocladiaceae</taxon>
        <taxon>Allomyces</taxon>
    </lineage>
</organism>
<dbReference type="OrthoDB" id="829at2759"/>
<dbReference type="FunFam" id="1.20.58.200:FF:000002">
    <property type="entry name" value="Putative translin"/>
    <property type="match status" value="1"/>
</dbReference>
<keyword evidence="7" id="KW-0539">Nucleus</keyword>
<evidence type="ECO:0000256" key="2">
    <source>
        <dbReference type="ARBA" id="ARBA00004496"/>
    </source>
</evidence>
<evidence type="ECO:0000256" key="4">
    <source>
        <dbReference type="ARBA" id="ARBA00022490"/>
    </source>
</evidence>
<dbReference type="STRING" id="578462.A0A0L0SCB7"/>
<dbReference type="InterPro" id="IPR002848">
    <property type="entry name" value="Translin_fam"/>
</dbReference>
<dbReference type="GO" id="GO:0005634">
    <property type="term" value="C:nucleus"/>
    <property type="evidence" value="ECO:0007669"/>
    <property type="project" value="UniProtKB-SubCell"/>
</dbReference>
<dbReference type="InterPro" id="IPR016068">
    <property type="entry name" value="Translin_N"/>
</dbReference>
<dbReference type="GO" id="GO:0003723">
    <property type="term" value="F:RNA binding"/>
    <property type="evidence" value="ECO:0007669"/>
    <property type="project" value="UniProtKB-KW"/>
</dbReference>
<evidence type="ECO:0000313" key="9">
    <source>
        <dbReference type="Proteomes" id="UP000054350"/>
    </source>
</evidence>
<dbReference type="VEuPathDB" id="FungiDB:AMAG_05554"/>
<evidence type="ECO:0000256" key="3">
    <source>
        <dbReference type="ARBA" id="ARBA00005902"/>
    </source>
</evidence>
<keyword evidence="4" id="KW-0963">Cytoplasm</keyword>
<gene>
    <name evidence="8" type="ORF">AMAG_05554</name>
</gene>
<proteinExistence type="inferred from homology"/>
<evidence type="ECO:0000256" key="5">
    <source>
        <dbReference type="ARBA" id="ARBA00022884"/>
    </source>
</evidence>
<sequence>MSQPIAERLFGSLQSAMDANAQVREVIKDRVKTIDLQLRAIQGRLLQVHTNVAQAAEIAKSVEDKLAAVRSDLQALAQLVPEHQFYRYTHLYTSLLQTLCFVVAWQTYLASETVVTPEQVAERTGLPVELDREIVEFHIPLEDLLHGLVQLPSELARLAVNCAAQQDYDRPLRIRAFVQELYSGFQLLNLKNDLLRRRYDGIKYDVKKIEEVVYDIKLRQLSRQS</sequence>
<dbReference type="SUPFAM" id="SSF74784">
    <property type="entry name" value="Translin"/>
    <property type="match status" value="1"/>
</dbReference>
<reference evidence="8 9" key="1">
    <citation type="submission" date="2009-11" db="EMBL/GenBank/DDBJ databases">
        <title>Annotation of Allomyces macrogynus ATCC 38327.</title>
        <authorList>
            <consortium name="The Broad Institute Genome Sequencing Platform"/>
            <person name="Russ C."/>
            <person name="Cuomo C."/>
            <person name="Burger G."/>
            <person name="Gray M.W."/>
            <person name="Holland P.W.H."/>
            <person name="King N."/>
            <person name="Lang F.B.F."/>
            <person name="Roger A.J."/>
            <person name="Ruiz-Trillo I."/>
            <person name="Young S.K."/>
            <person name="Zeng Q."/>
            <person name="Gargeya S."/>
            <person name="Fitzgerald M."/>
            <person name="Haas B."/>
            <person name="Abouelleil A."/>
            <person name="Alvarado L."/>
            <person name="Arachchi H.M."/>
            <person name="Berlin A."/>
            <person name="Chapman S.B."/>
            <person name="Gearin G."/>
            <person name="Goldberg J."/>
            <person name="Griggs A."/>
            <person name="Gujja S."/>
            <person name="Hansen M."/>
            <person name="Heiman D."/>
            <person name="Howarth C."/>
            <person name="Larimer J."/>
            <person name="Lui A."/>
            <person name="MacDonald P.J.P."/>
            <person name="McCowen C."/>
            <person name="Montmayeur A."/>
            <person name="Murphy C."/>
            <person name="Neiman D."/>
            <person name="Pearson M."/>
            <person name="Priest M."/>
            <person name="Roberts A."/>
            <person name="Saif S."/>
            <person name="Shea T."/>
            <person name="Sisk P."/>
            <person name="Stolte C."/>
            <person name="Sykes S."/>
            <person name="Wortman J."/>
            <person name="Nusbaum C."/>
            <person name="Birren B."/>
        </authorList>
    </citation>
    <scope>NUCLEOTIDE SEQUENCE [LARGE SCALE GENOMIC DNA]</scope>
    <source>
        <strain evidence="8 9">ATCC 38327</strain>
    </source>
</reference>
<comment type="similarity">
    <text evidence="3">Belongs to the translin family.</text>
</comment>
<dbReference type="CDD" id="cd14819">
    <property type="entry name" value="Translin"/>
    <property type="match status" value="1"/>
</dbReference>
<dbReference type="PANTHER" id="PTHR10741">
    <property type="entry name" value="TRANSLIN AND TRANSLIN ASSOCIATED PROTEIN X"/>
    <property type="match status" value="1"/>
</dbReference>
<dbReference type="GO" id="GO:0016070">
    <property type="term" value="P:RNA metabolic process"/>
    <property type="evidence" value="ECO:0007669"/>
    <property type="project" value="InterPro"/>
</dbReference>
<dbReference type="AlphaFoldDB" id="A0A0L0SCB7"/>
<dbReference type="Proteomes" id="UP000054350">
    <property type="component" value="Unassembled WGS sequence"/>
</dbReference>
<protein>
    <recommendedName>
        <fullName evidence="10">Translin</fullName>
    </recommendedName>
</protein>
<dbReference type="InterPro" id="IPR016069">
    <property type="entry name" value="Translin_C"/>
</dbReference>
<dbReference type="InterPro" id="IPR036081">
    <property type="entry name" value="Translin_sf"/>
</dbReference>
<evidence type="ECO:0000313" key="8">
    <source>
        <dbReference type="EMBL" id="KNE60131.1"/>
    </source>
</evidence>
<dbReference type="eggNOG" id="KOG3067">
    <property type="taxonomic scope" value="Eukaryota"/>
</dbReference>
<evidence type="ECO:0000256" key="1">
    <source>
        <dbReference type="ARBA" id="ARBA00004123"/>
    </source>
</evidence>
<evidence type="ECO:0000256" key="7">
    <source>
        <dbReference type="ARBA" id="ARBA00023242"/>
    </source>
</evidence>
<dbReference type="EMBL" id="GG745335">
    <property type="protein sequence ID" value="KNE60131.1"/>
    <property type="molecule type" value="Genomic_DNA"/>
</dbReference>
<dbReference type="OMA" id="DAFHFTI"/>
<accession>A0A0L0SCB7</accession>
<evidence type="ECO:0008006" key="10">
    <source>
        <dbReference type="Google" id="ProtNLM"/>
    </source>
</evidence>
<evidence type="ECO:0000256" key="6">
    <source>
        <dbReference type="ARBA" id="ARBA00023125"/>
    </source>
</evidence>